<dbReference type="Pfam" id="PF06863">
    <property type="entry name" value="DUF1254"/>
    <property type="match status" value="1"/>
</dbReference>
<dbReference type="Proteomes" id="UP000315010">
    <property type="component" value="Unassembled WGS sequence"/>
</dbReference>
<evidence type="ECO:0000259" key="1">
    <source>
        <dbReference type="Pfam" id="PF06742"/>
    </source>
</evidence>
<feature type="domain" description="DUF1214" evidence="1">
    <location>
        <begin position="782"/>
        <end position="858"/>
    </location>
</feature>
<evidence type="ECO:0000259" key="2">
    <source>
        <dbReference type="Pfam" id="PF06863"/>
    </source>
</evidence>
<dbReference type="Pfam" id="PF06742">
    <property type="entry name" value="DUF1214"/>
    <property type="match status" value="1"/>
</dbReference>
<dbReference type="AlphaFoldDB" id="A0A5C5ZAV5"/>
<dbReference type="InterPro" id="IPR010621">
    <property type="entry name" value="DUF1214"/>
</dbReference>
<dbReference type="InterPro" id="IPR010679">
    <property type="entry name" value="DUF1254"/>
</dbReference>
<reference evidence="3 4" key="1">
    <citation type="submission" date="2019-02" db="EMBL/GenBank/DDBJ databases">
        <title>Deep-cultivation of Planctomycetes and their phenomic and genomic characterization uncovers novel biology.</title>
        <authorList>
            <person name="Wiegand S."/>
            <person name="Jogler M."/>
            <person name="Boedeker C."/>
            <person name="Pinto D."/>
            <person name="Vollmers J."/>
            <person name="Rivas-Marin E."/>
            <person name="Kohn T."/>
            <person name="Peeters S.H."/>
            <person name="Heuer A."/>
            <person name="Rast P."/>
            <person name="Oberbeckmann S."/>
            <person name="Bunk B."/>
            <person name="Jeske O."/>
            <person name="Meyerdierks A."/>
            <person name="Storesund J.E."/>
            <person name="Kallscheuer N."/>
            <person name="Luecker S."/>
            <person name="Lage O.M."/>
            <person name="Pohl T."/>
            <person name="Merkel B.J."/>
            <person name="Hornburger P."/>
            <person name="Mueller R.-W."/>
            <person name="Bruemmer F."/>
            <person name="Labrenz M."/>
            <person name="Spormann A.M."/>
            <person name="Op Den Camp H."/>
            <person name="Overmann J."/>
            <person name="Amann R."/>
            <person name="Jetten M.S.M."/>
            <person name="Mascher T."/>
            <person name="Medema M.H."/>
            <person name="Devos D.P."/>
            <person name="Kaster A.-K."/>
            <person name="Ovreas L."/>
            <person name="Rohde M."/>
            <person name="Galperin M.Y."/>
            <person name="Jogler C."/>
        </authorList>
    </citation>
    <scope>NUCLEOTIDE SEQUENCE [LARGE SCALE GENOMIC DNA]</scope>
    <source>
        <strain evidence="3 4">CA13</strain>
    </source>
</reference>
<dbReference type="RefSeq" id="WP_419194886.1">
    <property type="nucleotide sequence ID" value="NZ_SJPJ01000001.1"/>
</dbReference>
<dbReference type="SUPFAM" id="SSF160935">
    <property type="entry name" value="VPA0735-like"/>
    <property type="match status" value="2"/>
</dbReference>
<protein>
    <submittedName>
        <fullName evidence="3">Uncharacterized protein</fullName>
    </submittedName>
</protein>
<proteinExistence type="predicted"/>
<evidence type="ECO:0000313" key="4">
    <source>
        <dbReference type="Proteomes" id="UP000315010"/>
    </source>
</evidence>
<dbReference type="PANTHER" id="PTHR36509:SF2">
    <property type="entry name" value="BLL3101 PROTEIN"/>
    <property type="match status" value="1"/>
</dbReference>
<gene>
    <name evidence="3" type="ORF">CA13_58170</name>
</gene>
<evidence type="ECO:0000313" key="3">
    <source>
        <dbReference type="EMBL" id="TWT84340.1"/>
    </source>
</evidence>
<name>A0A5C5ZAV5_9BACT</name>
<dbReference type="EMBL" id="SJPJ01000001">
    <property type="protein sequence ID" value="TWT84340.1"/>
    <property type="molecule type" value="Genomic_DNA"/>
</dbReference>
<dbReference type="PANTHER" id="PTHR36509">
    <property type="entry name" value="BLL3101 PROTEIN"/>
    <property type="match status" value="1"/>
</dbReference>
<comment type="caution">
    <text evidence="3">The sequence shown here is derived from an EMBL/GenBank/DDBJ whole genome shotgun (WGS) entry which is preliminary data.</text>
</comment>
<feature type="domain" description="DUF1254" evidence="2">
    <location>
        <begin position="586"/>
        <end position="641"/>
    </location>
</feature>
<organism evidence="3 4">
    <name type="scientific">Novipirellula herctigrandis</name>
    <dbReference type="NCBI Taxonomy" id="2527986"/>
    <lineage>
        <taxon>Bacteria</taxon>
        <taxon>Pseudomonadati</taxon>
        <taxon>Planctomycetota</taxon>
        <taxon>Planctomycetia</taxon>
        <taxon>Pirellulales</taxon>
        <taxon>Pirellulaceae</taxon>
        <taxon>Novipirellula</taxon>
    </lineage>
</organism>
<sequence length="1197" mass="132442">MRLPEWIILVGSLSVCAMTGLAEDTVPANPFLYQSSSQPIIHFNAAQTDAVSAPMPKGTVRVRPSEVRFLPASLAIPGTVHKVYDDGSEVLLASTNSSVMKLRVDGGRFEKIDEIVLPGFEDDYASPDVVEALLKKLDANYKNDDVVLSELDRYMKKYNLGAENAPNGLYTMIDRDGHLYAGYGTTIFKIGDADPGQTANSKLKVLASQDVRKLLPEDLAESVSRFLGINMTYDGFVVIAMPGLIAAMDRDLDKLYTAPITGEAVDNGIAIAPDGIYVVTSKFLRKLVWTGAKLSMEEEDGAWKEPYPYKADKPGMWLSRGSGATPTLMGFADDSDKLVFIPDAGDPVQLLAFWRDQIPADAKPVEGFSSKRLAAAIPIKFPVETTIEWSPHVHGNGIMVFASDFPDPVFDGDRSLFKTLLTMGYTRKAPIGADKFSWDENSNTLQRDWAYIDRGITWTLSPVSTASNAVYLNTLQDGEWRILGFDWDSGEQVADIALPDSYKFNCAGGFIYPLPDGRIFAGGMFGPTVIELGKSGGGNGAPFSSIAPIDSSKWAVDPSKHGMKPEEFIRSESLHFMKGMAKREGINEFYHFTSLAKAADKWVVSPNNDVIYSMAIVDTSQGFTLTLPETEDRFITAQIVTEEHMSHQLVGGGVYEFEGTEFNGSHVAIGVRVGTDATAKDVDFIVKKLQPQMKVKAPSAKPVPDYNEETLLQVRSVLMEEYDKMSDTFGLMTDDVHKVTDWERFTYATAGAWGLSADKYAMYLPYSLPLAKKDLGYVATYTQPKVGQFWSITAYNNEKYLMSDKNNIVNTGNAVLNDDGTFTVHFGPERWRNAKGVKNFILVTEDDWGFLMRAYEPDVEAFRAYEAPEITPIFSQIGDGEIGVKPITKENYVVAETDWYFAEQQKRAPVNTFTHNGPVSKDSQDVIRSNRDVMYSLAVVDISKGATFTIPKRDAFQAIHIMDENHLTHRVVRAGESVRIGPEDVTGGSHVYLLARTKITDDMDESLAAQQVMKIEAGSAKPYPSKGFDEKELVAARNALVQEYVAGEAKILEHKSFVPTLKDADLESYLYAAAVGWGGLPSHTAQYLPTIPGQGKVEPQKITVPKPDLDWDAGGFFSLTTYDADGWIVEDNFYIDHNRMQDNGDSYTIYLNSPGKENSVTVPEGWTGVFRFYLPKNELEFIDYIDSLRSIKTEPVK</sequence>
<accession>A0A5C5ZAV5</accession>
<dbReference type="Gene3D" id="2.60.120.1600">
    <property type="match status" value="2"/>
</dbReference>
<keyword evidence="4" id="KW-1185">Reference proteome</keyword>